<gene>
    <name evidence="1" type="ORF">METZ01_LOCUS129647</name>
</gene>
<protein>
    <submittedName>
        <fullName evidence="1">Uncharacterized protein</fullName>
    </submittedName>
</protein>
<evidence type="ECO:0000313" key="1">
    <source>
        <dbReference type="EMBL" id="SVA76793.1"/>
    </source>
</evidence>
<dbReference type="AlphaFoldDB" id="A0A381YJV3"/>
<sequence length="57" mass="6867">MSTTTRMEHCQDAVVWWWPEFKNEESIPVVIRNQVGTEMENENWEDAYEIMAEYLAK</sequence>
<reference evidence="1" key="1">
    <citation type="submission" date="2018-05" db="EMBL/GenBank/DDBJ databases">
        <authorList>
            <person name="Lanie J.A."/>
            <person name="Ng W.-L."/>
            <person name="Kazmierczak K.M."/>
            <person name="Andrzejewski T.M."/>
            <person name="Davidsen T.M."/>
            <person name="Wayne K.J."/>
            <person name="Tettelin H."/>
            <person name="Glass J.I."/>
            <person name="Rusch D."/>
            <person name="Podicherti R."/>
            <person name="Tsui H.-C.T."/>
            <person name="Winkler M.E."/>
        </authorList>
    </citation>
    <scope>NUCLEOTIDE SEQUENCE</scope>
</reference>
<dbReference type="EMBL" id="UINC01018308">
    <property type="protein sequence ID" value="SVA76793.1"/>
    <property type="molecule type" value="Genomic_DNA"/>
</dbReference>
<accession>A0A381YJV3</accession>
<proteinExistence type="predicted"/>
<name>A0A381YJV3_9ZZZZ</name>
<organism evidence="1">
    <name type="scientific">marine metagenome</name>
    <dbReference type="NCBI Taxonomy" id="408172"/>
    <lineage>
        <taxon>unclassified sequences</taxon>
        <taxon>metagenomes</taxon>
        <taxon>ecological metagenomes</taxon>
    </lineage>
</organism>